<proteinExistence type="predicted"/>
<name>A0ABW0IGE5_9BACT</name>
<organism evidence="1 2">
    <name type="scientific">Larkinella bovis</name>
    <dbReference type="NCBI Taxonomy" id="683041"/>
    <lineage>
        <taxon>Bacteria</taxon>
        <taxon>Pseudomonadati</taxon>
        <taxon>Bacteroidota</taxon>
        <taxon>Cytophagia</taxon>
        <taxon>Cytophagales</taxon>
        <taxon>Spirosomataceae</taxon>
        <taxon>Larkinella</taxon>
    </lineage>
</organism>
<keyword evidence="2" id="KW-1185">Reference proteome</keyword>
<protein>
    <submittedName>
        <fullName evidence="1">Uncharacterized protein</fullName>
    </submittedName>
</protein>
<dbReference type="EMBL" id="JBHSMA010000005">
    <property type="protein sequence ID" value="MFC5411207.1"/>
    <property type="molecule type" value="Genomic_DNA"/>
</dbReference>
<comment type="caution">
    <text evidence="1">The sequence shown here is derived from an EMBL/GenBank/DDBJ whole genome shotgun (WGS) entry which is preliminary data.</text>
</comment>
<reference evidence="2" key="1">
    <citation type="journal article" date="2019" name="Int. J. Syst. Evol. Microbiol.">
        <title>The Global Catalogue of Microorganisms (GCM) 10K type strain sequencing project: providing services to taxonomists for standard genome sequencing and annotation.</title>
        <authorList>
            <consortium name="The Broad Institute Genomics Platform"/>
            <consortium name="The Broad Institute Genome Sequencing Center for Infectious Disease"/>
            <person name="Wu L."/>
            <person name="Ma J."/>
        </authorList>
    </citation>
    <scope>NUCLEOTIDE SEQUENCE [LARGE SCALE GENOMIC DNA]</scope>
    <source>
        <strain evidence="2">CCUG 55250</strain>
    </source>
</reference>
<gene>
    <name evidence="1" type="ORF">ACFPMF_17935</name>
</gene>
<accession>A0ABW0IGE5</accession>
<evidence type="ECO:0000313" key="2">
    <source>
        <dbReference type="Proteomes" id="UP001596106"/>
    </source>
</evidence>
<dbReference type="RefSeq" id="WP_379847830.1">
    <property type="nucleotide sequence ID" value="NZ_JBHSMA010000005.1"/>
</dbReference>
<sequence>MKPVFVGESAGVWLSPWPTEVSWKTAVHEIRFSVKPVREESDRTISHLGHSVERPILLVAATRF</sequence>
<dbReference type="Proteomes" id="UP001596106">
    <property type="component" value="Unassembled WGS sequence"/>
</dbReference>
<evidence type="ECO:0000313" key="1">
    <source>
        <dbReference type="EMBL" id="MFC5411207.1"/>
    </source>
</evidence>